<protein>
    <submittedName>
        <fullName evidence="2">Uncharacterized protein</fullName>
    </submittedName>
</protein>
<reference evidence="2 3" key="1">
    <citation type="submission" date="2019-12" db="EMBL/GenBank/DDBJ databases">
        <title>Deinococcus sp. HMF7620 Genome sequencing and assembly.</title>
        <authorList>
            <person name="Kang H."/>
            <person name="Kim H."/>
            <person name="Joh K."/>
        </authorList>
    </citation>
    <scope>NUCLEOTIDE SEQUENCE [LARGE SCALE GENOMIC DNA]</scope>
    <source>
        <strain evidence="2 3">HMF7620</strain>
    </source>
</reference>
<dbReference type="EMBL" id="WQLB01000010">
    <property type="protein sequence ID" value="MVN87013.1"/>
    <property type="molecule type" value="Genomic_DNA"/>
</dbReference>
<comment type="caution">
    <text evidence="2">The sequence shown here is derived from an EMBL/GenBank/DDBJ whole genome shotgun (WGS) entry which is preliminary data.</text>
</comment>
<name>A0A7C9HRP8_9DEIO</name>
<evidence type="ECO:0000313" key="2">
    <source>
        <dbReference type="EMBL" id="MVN87013.1"/>
    </source>
</evidence>
<dbReference type="Proteomes" id="UP000483286">
    <property type="component" value="Unassembled WGS sequence"/>
</dbReference>
<keyword evidence="1" id="KW-0472">Membrane</keyword>
<evidence type="ECO:0000313" key="3">
    <source>
        <dbReference type="Proteomes" id="UP000483286"/>
    </source>
</evidence>
<dbReference type="AlphaFoldDB" id="A0A7C9HRP8"/>
<organism evidence="2 3">
    <name type="scientific">Deinococcus arboris</name>
    <dbReference type="NCBI Taxonomy" id="2682977"/>
    <lineage>
        <taxon>Bacteria</taxon>
        <taxon>Thermotogati</taxon>
        <taxon>Deinococcota</taxon>
        <taxon>Deinococci</taxon>
        <taxon>Deinococcales</taxon>
        <taxon>Deinococcaceae</taxon>
        <taxon>Deinococcus</taxon>
    </lineage>
</organism>
<gene>
    <name evidence="2" type="ORF">GO986_09565</name>
</gene>
<evidence type="ECO:0000256" key="1">
    <source>
        <dbReference type="SAM" id="Phobius"/>
    </source>
</evidence>
<sequence length="53" mass="5456">MKALNLKEGAPGGIPVWLMLTVIALVVGNLVLWLVLHTPRSALAAGAGVLPVN</sequence>
<keyword evidence="1" id="KW-1133">Transmembrane helix</keyword>
<accession>A0A7C9HRP8</accession>
<dbReference type="RefSeq" id="WP_157459065.1">
    <property type="nucleotide sequence ID" value="NZ_WQLB01000010.1"/>
</dbReference>
<feature type="transmembrane region" description="Helical" evidence="1">
    <location>
        <begin position="14"/>
        <end position="36"/>
    </location>
</feature>
<keyword evidence="3" id="KW-1185">Reference proteome</keyword>
<proteinExistence type="predicted"/>
<keyword evidence="1" id="KW-0812">Transmembrane</keyword>